<accession>A0A2J6TAZ6</accession>
<dbReference type="AlphaFoldDB" id="A0A2J6TAZ6"/>
<dbReference type="InterPro" id="IPR011009">
    <property type="entry name" value="Kinase-like_dom_sf"/>
</dbReference>
<evidence type="ECO:0000313" key="1">
    <source>
        <dbReference type="EMBL" id="PMD60195.1"/>
    </source>
</evidence>
<dbReference type="EMBL" id="KZ613791">
    <property type="protein sequence ID" value="PMD60195.1"/>
    <property type="molecule type" value="Genomic_DNA"/>
</dbReference>
<feature type="non-terminal residue" evidence="1">
    <location>
        <position position="155"/>
    </location>
</feature>
<dbReference type="InParanoid" id="A0A2J6TAZ6"/>
<evidence type="ECO:0000313" key="2">
    <source>
        <dbReference type="Proteomes" id="UP000235371"/>
    </source>
</evidence>
<dbReference type="OrthoDB" id="8300194at2759"/>
<dbReference type="STRING" id="1095630.A0A2J6TAZ6"/>
<dbReference type="Proteomes" id="UP000235371">
    <property type="component" value="Unassembled WGS sequence"/>
</dbReference>
<name>A0A2J6TAZ6_9HELO</name>
<proteinExistence type="predicted"/>
<dbReference type="RefSeq" id="XP_024737099.1">
    <property type="nucleotide sequence ID" value="XM_024888549.1"/>
</dbReference>
<organism evidence="1 2">
    <name type="scientific">Hyaloscypha bicolor E</name>
    <dbReference type="NCBI Taxonomy" id="1095630"/>
    <lineage>
        <taxon>Eukaryota</taxon>
        <taxon>Fungi</taxon>
        <taxon>Dikarya</taxon>
        <taxon>Ascomycota</taxon>
        <taxon>Pezizomycotina</taxon>
        <taxon>Leotiomycetes</taxon>
        <taxon>Helotiales</taxon>
        <taxon>Hyaloscyphaceae</taxon>
        <taxon>Hyaloscypha</taxon>
        <taxon>Hyaloscypha bicolor</taxon>
    </lineage>
</organism>
<dbReference type="SUPFAM" id="SSF56112">
    <property type="entry name" value="Protein kinase-like (PK-like)"/>
    <property type="match status" value="1"/>
</dbReference>
<dbReference type="GeneID" id="36596625"/>
<sequence length="155" mass="18125">MPKPLGAISIRSCNYIFMLYIEGDPFTDLWPNLLSELKSSIRSNINIIIIYLKLDPILRILVWPIPIPIPIPSILTKMEFKVFLVSIYRKLNQVYLDLITSILSISYQIIITYSNLYSKNILVLYTALNSIKITGLVDWEFSRVYPEYWEYIKAL</sequence>
<gene>
    <name evidence="1" type="ORF">K444DRAFT_722124</name>
</gene>
<keyword evidence="2" id="KW-1185">Reference proteome</keyword>
<protein>
    <submittedName>
        <fullName evidence="1">Uncharacterized protein</fullName>
    </submittedName>
</protein>
<reference evidence="1 2" key="1">
    <citation type="submission" date="2016-04" db="EMBL/GenBank/DDBJ databases">
        <title>A degradative enzymes factory behind the ericoid mycorrhizal symbiosis.</title>
        <authorList>
            <consortium name="DOE Joint Genome Institute"/>
            <person name="Martino E."/>
            <person name="Morin E."/>
            <person name="Grelet G."/>
            <person name="Kuo A."/>
            <person name="Kohler A."/>
            <person name="Daghino S."/>
            <person name="Barry K."/>
            <person name="Choi C."/>
            <person name="Cichocki N."/>
            <person name="Clum A."/>
            <person name="Copeland A."/>
            <person name="Hainaut M."/>
            <person name="Haridas S."/>
            <person name="Labutti K."/>
            <person name="Lindquist E."/>
            <person name="Lipzen A."/>
            <person name="Khouja H.-R."/>
            <person name="Murat C."/>
            <person name="Ohm R."/>
            <person name="Olson A."/>
            <person name="Spatafora J."/>
            <person name="Veneault-Fourrey C."/>
            <person name="Henrissat B."/>
            <person name="Grigoriev I."/>
            <person name="Martin F."/>
            <person name="Perotto S."/>
        </authorList>
    </citation>
    <scope>NUCLEOTIDE SEQUENCE [LARGE SCALE GENOMIC DNA]</scope>
    <source>
        <strain evidence="1 2">E</strain>
    </source>
</reference>